<evidence type="ECO:0000256" key="1">
    <source>
        <dbReference type="SAM" id="Coils"/>
    </source>
</evidence>
<dbReference type="InterPro" id="IPR042510">
    <property type="entry name" value="CIP2A"/>
</dbReference>
<dbReference type="STRING" id="1156394.T0QXS3"/>
<feature type="domain" description="CIP2A N-terminal" evidence="3">
    <location>
        <begin position="138"/>
        <end position="240"/>
    </location>
</feature>
<dbReference type="EMBL" id="JH767140">
    <property type="protein sequence ID" value="EQC38860.1"/>
    <property type="molecule type" value="Genomic_DNA"/>
</dbReference>
<dbReference type="RefSeq" id="XP_008607684.1">
    <property type="nucleotide sequence ID" value="XM_008609462.1"/>
</dbReference>
<dbReference type="VEuPathDB" id="FungiDB:SDRG_03818"/>
<feature type="coiled-coil region" evidence="1">
    <location>
        <begin position="796"/>
        <end position="879"/>
    </location>
</feature>
<dbReference type="AlphaFoldDB" id="T0QXS3"/>
<dbReference type="OrthoDB" id="73401at2759"/>
<organism evidence="4 5">
    <name type="scientific">Saprolegnia diclina (strain VS20)</name>
    <dbReference type="NCBI Taxonomy" id="1156394"/>
    <lineage>
        <taxon>Eukaryota</taxon>
        <taxon>Sar</taxon>
        <taxon>Stramenopiles</taxon>
        <taxon>Oomycota</taxon>
        <taxon>Saprolegniomycetes</taxon>
        <taxon>Saprolegniales</taxon>
        <taxon>Saprolegniaceae</taxon>
        <taxon>Saprolegnia</taxon>
    </lineage>
</organism>
<proteinExistence type="predicted"/>
<dbReference type="eggNOG" id="ENOG502R5ZC">
    <property type="taxonomic scope" value="Eukaryota"/>
</dbReference>
<name>T0QXS3_SAPDV</name>
<dbReference type="PANTHER" id="PTHR23161">
    <property type="entry name" value="PROTEIN CIP2A"/>
    <property type="match status" value="1"/>
</dbReference>
<dbReference type="PANTHER" id="PTHR23161:SF2">
    <property type="entry name" value="PROTEIN CIP2A"/>
    <property type="match status" value="1"/>
</dbReference>
<dbReference type="Proteomes" id="UP000030762">
    <property type="component" value="Unassembled WGS sequence"/>
</dbReference>
<evidence type="ECO:0000256" key="2">
    <source>
        <dbReference type="SAM" id="MobiDB-lite"/>
    </source>
</evidence>
<protein>
    <recommendedName>
        <fullName evidence="3">CIP2A N-terminal domain-containing protein</fullName>
    </recommendedName>
</protein>
<feature type="compositionally biased region" description="Polar residues" evidence="2">
    <location>
        <begin position="923"/>
        <end position="936"/>
    </location>
</feature>
<dbReference type="InterPro" id="IPR048701">
    <property type="entry name" value="CIP2A_N"/>
</dbReference>
<feature type="coiled-coil region" evidence="1">
    <location>
        <begin position="656"/>
        <end position="711"/>
    </location>
</feature>
<reference evidence="4 5" key="1">
    <citation type="submission" date="2012-04" db="EMBL/GenBank/DDBJ databases">
        <title>The Genome Sequence of Saprolegnia declina VS20.</title>
        <authorList>
            <consortium name="The Broad Institute Genome Sequencing Platform"/>
            <person name="Russ C."/>
            <person name="Nusbaum C."/>
            <person name="Tyler B."/>
            <person name="van West P."/>
            <person name="Dieguez-Uribeondo J."/>
            <person name="de Bruijn I."/>
            <person name="Tripathy S."/>
            <person name="Jiang R."/>
            <person name="Young S.K."/>
            <person name="Zeng Q."/>
            <person name="Gargeya S."/>
            <person name="Fitzgerald M."/>
            <person name="Haas B."/>
            <person name="Abouelleil A."/>
            <person name="Alvarado L."/>
            <person name="Arachchi H.M."/>
            <person name="Berlin A."/>
            <person name="Chapman S.B."/>
            <person name="Goldberg J."/>
            <person name="Griggs A."/>
            <person name="Gujja S."/>
            <person name="Hansen M."/>
            <person name="Howarth C."/>
            <person name="Imamovic A."/>
            <person name="Larimer J."/>
            <person name="McCowen C."/>
            <person name="Montmayeur A."/>
            <person name="Murphy C."/>
            <person name="Neiman D."/>
            <person name="Pearson M."/>
            <person name="Priest M."/>
            <person name="Roberts A."/>
            <person name="Saif S."/>
            <person name="Shea T."/>
            <person name="Sisk P."/>
            <person name="Sykes S."/>
            <person name="Wortman J."/>
            <person name="Nusbaum C."/>
            <person name="Birren B."/>
        </authorList>
    </citation>
    <scope>NUCLEOTIDE SEQUENCE [LARGE SCALE GENOMIC DNA]</scope>
    <source>
        <strain evidence="4 5">VS20</strain>
    </source>
</reference>
<evidence type="ECO:0000313" key="5">
    <source>
        <dbReference type="Proteomes" id="UP000030762"/>
    </source>
</evidence>
<gene>
    <name evidence="4" type="ORF">SDRG_03818</name>
</gene>
<evidence type="ECO:0000313" key="4">
    <source>
        <dbReference type="EMBL" id="EQC38860.1"/>
    </source>
</evidence>
<keyword evidence="5" id="KW-1185">Reference proteome</keyword>
<keyword evidence="1" id="KW-0175">Coiled coil</keyword>
<sequence>MIAVDPRRRAMSASFPSMGVTRREVHGMAEAFIAMYSSPMQAMGSKHGPLAELRAGLMSATFVQHLKALPPSTFQSLVDIVARMAINMEASRLEDDMLVILCEVTKGALVGYPTPPLAKLLQTLIHTLIRDILHDADIESEEQEDSSFLLHLQTLAGCLHGNVGVRLFVAELPERKELVRTLAVMLNRTDDASVLIYSMSILARLVLSEPVGQKLFQTKNIEKALALISPIVSDKDNTVLLLSLDNSSTKESVSLQMACVDLLADLATQPWILPALEASEELHELTQSLVTDRFHMQESSVLHLQVTLHYLSTLVGLSHRFRRDLVQRFPNLSQTLPVVLHPMQSIAIAAAQFFVAFLGEDKAVVDALVDTVPEHEPSTLQSTLVELFRFVHMTIATLVRDAGDVDTDLFLDRITSPDYDHAVHVCQVLTRLSQDKRVWSMSVALVNMTQLTSLAQREAHYMQSLSSERFLEFTPRFSLAFLTLIGTLLLHDDLPDESHATLREFNHVLQIPDVAAMISRGLCQSDSKHWTHDVLHFLRKFLSQSKTKAFHERISLMTLADGLYTYSHRMHDVVATARAAVATSDAAMLGVTKQLDLAKAEHELAKRAWADQLAQEDERQQRRQAEVDAQLAAKDAAYSALEKKYDAHVAHLQKRLDGAAHELDTKNQALEKKQRALHDNRLQRCSLEEENNGLKRKLHVLEMRIDEVAEAHAHTRHAMLETEKARRHAQIEFENISEAYAAQSVEHLSLREELTAMQEARRERDAKFTETYKQLVLLAKAHTMQSEEFSMTMTERDHLESELGAVQESFASLESRFESQQLQLETYVKEKAALDGTLARYQQHLQDEQAAVHALRRERDDAQRQLQGLHAKFVAKEREVADASLQLQAKDDMIRDRNDDVKRLKHELQQHAELQAMIHKLSSHNGESSMNTTLSQRPAPPPTAYVPDSQYSQ</sequence>
<accession>T0QXS3</accession>
<evidence type="ECO:0000259" key="3">
    <source>
        <dbReference type="Pfam" id="PF21044"/>
    </source>
</evidence>
<feature type="region of interest" description="Disordered" evidence="2">
    <location>
        <begin position="923"/>
        <end position="953"/>
    </location>
</feature>
<dbReference type="InParanoid" id="T0QXS3"/>
<dbReference type="OMA" id="SYKAFTH"/>
<dbReference type="GeneID" id="19944545"/>
<dbReference type="Pfam" id="PF21044">
    <property type="entry name" value="CIP2A_N"/>
    <property type="match status" value="1"/>
</dbReference>
<dbReference type="SUPFAM" id="SSF57997">
    <property type="entry name" value="Tropomyosin"/>
    <property type="match status" value="1"/>
</dbReference>